<dbReference type="EMBL" id="JAPMLT010000019">
    <property type="protein sequence ID" value="MCX7572362.1"/>
    <property type="molecule type" value="Genomic_DNA"/>
</dbReference>
<proteinExistence type="predicted"/>
<protein>
    <submittedName>
        <fullName evidence="1">Uncharacterized protein</fullName>
    </submittedName>
</protein>
<organism evidence="1 2">
    <name type="scientific">Tumebacillus lacus</name>
    <dbReference type="NCBI Taxonomy" id="2995335"/>
    <lineage>
        <taxon>Bacteria</taxon>
        <taxon>Bacillati</taxon>
        <taxon>Bacillota</taxon>
        <taxon>Bacilli</taxon>
        <taxon>Bacillales</taxon>
        <taxon>Alicyclobacillaceae</taxon>
        <taxon>Tumebacillus</taxon>
    </lineage>
</organism>
<comment type="caution">
    <text evidence="1">The sequence shown here is derived from an EMBL/GenBank/DDBJ whole genome shotgun (WGS) entry which is preliminary data.</text>
</comment>
<dbReference type="RefSeq" id="WP_267153611.1">
    <property type="nucleotide sequence ID" value="NZ_JAPMLT010000019.1"/>
</dbReference>
<accession>A0ABT3X8X3</accession>
<reference evidence="1 2" key="1">
    <citation type="submission" date="2022-11" db="EMBL/GenBank/DDBJ databases">
        <title>Study of microbial diversity in lake waters.</title>
        <authorList>
            <person name="Zhang J."/>
        </authorList>
    </citation>
    <scope>NUCLEOTIDE SEQUENCE [LARGE SCALE GENOMIC DNA]</scope>
    <source>
        <strain evidence="1 2">DT12</strain>
    </source>
</reference>
<sequence length="54" mass="6075">MIINHGRKVYDGTLEDLREKHPLPSVLEVEFHGQVETGRLPDGALYDGESEARV</sequence>
<evidence type="ECO:0000313" key="1">
    <source>
        <dbReference type="EMBL" id="MCX7572362.1"/>
    </source>
</evidence>
<name>A0ABT3X8X3_9BACL</name>
<gene>
    <name evidence="1" type="ORF">OS242_20855</name>
</gene>
<evidence type="ECO:0000313" key="2">
    <source>
        <dbReference type="Proteomes" id="UP001208017"/>
    </source>
</evidence>
<dbReference type="Proteomes" id="UP001208017">
    <property type="component" value="Unassembled WGS sequence"/>
</dbReference>
<keyword evidence="2" id="KW-1185">Reference proteome</keyword>